<dbReference type="CDD" id="cd12148">
    <property type="entry name" value="fungal_TF_MHR"/>
    <property type="match status" value="1"/>
</dbReference>
<evidence type="ECO:0000313" key="5">
    <source>
        <dbReference type="EMBL" id="THU99813.1"/>
    </source>
</evidence>
<dbReference type="Proteomes" id="UP000297245">
    <property type="component" value="Unassembled WGS sequence"/>
</dbReference>
<dbReference type="GO" id="GO:0008270">
    <property type="term" value="F:zinc ion binding"/>
    <property type="evidence" value="ECO:0007669"/>
    <property type="project" value="InterPro"/>
</dbReference>
<evidence type="ECO:0000259" key="4">
    <source>
        <dbReference type="PROSITE" id="PS50048"/>
    </source>
</evidence>
<keyword evidence="1" id="KW-0479">Metal-binding</keyword>
<accession>A0A4S8MCU7</accession>
<feature type="domain" description="Zn(2)-C6 fungal-type" evidence="4">
    <location>
        <begin position="15"/>
        <end position="48"/>
    </location>
</feature>
<dbReference type="AlphaFoldDB" id="A0A4S8MCU7"/>
<dbReference type="OrthoDB" id="25921at2759"/>
<reference evidence="5 6" key="1">
    <citation type="journal article" date="2019" name="Nat. Ecol. Evol.">
        <title>Megaphylogeny resolves global patterns of mushroom evolution.</title>
        <authorList>
            <person name="Varga T."/>
            <person name="Krizsan K."/>
            <person name="Foldi C."/>
            <person name="Dima B."/>
            <person name="Sanchez-Garcia M."/>
            <person name="Sanchez-Ramirez S."/>
            <person name="Szollosi G.J."/>
            <person name="Szarkandi J.G."/>
            <person name="Papp V."/>
            <person name="Albert L."/>
            <person name="Andreopoulos W."/>
            <person name="Angelini C."/>
            <person name="Antonin V."/>
            <person name="Barry K.W."/>
            <person name="Bougher N.L."/>
            <person name="Buchanan P."/>
            <person name="Buyck B."/>
            <person name="Bense V."/>
            <person name="Catcheside P."/>
            <person name="Chovatia M."/>
            <person name="Cooper J."/>
            <person name="Damon W."/>
            <person name="Desjardin D."/>
            <person name="Finy P."/>
            <person name="Geml J."/>
            <person name="Haridas S."/>
            <person name="Hughes K."/>
            <person name="Justo A."/>
            <person name="Karasinski D."/>
            <person name="Kautmanova I."/>
            <person name="Kiss B."/>
            <person name="Kocsube S."/>
            <person name="Kotiranta H."/>
            <person name="LaButti K.M."/>
            <person name="Lechner B.E."/>
            <person name="Liimatainen K."/>
            <person name="Lipzen A."/>
            <person name="Lukacs Z."/>
            <person name="Mihaltcheva S."/>
            <person name="Morgado L.N."/>
            <person name="Niskanen T."/>
            <person name="Noordeloos M.E."/>
            <person name="Ohm R.A."/>
            <person name="Ortiz-Santana B."/>
            <person name="Ovrebo C."/>
            <person name="Racz N."/>
            <person name="Riley R."/>
            <person name="Savchenko A."/>
            <person name="Shiryaev A."/>
            <person name="Soop K."/>
            <person name="Spirin V."/>
            <person name="Szebenyi C."/>
            <person name="Tomsovsky M."/>
            <person name="Tulloss R.E."/>
            <person name="Uehling J."/>
            <person name="Grigoriev I.V."/>
            <person name="Vagvolgyi C."/>
            <person name="Papp T."/>
            <person name="Martin F.M."/>
            <person name="Miettinen O."/>
            <person name="Hibbett D.S."/>
            <person name="Nagy L.G."/>
        </authorList>
    </citation>
    <scope>NUCLEOTIDE SEQUENCE [LARGE SCALE GENOMIC DNA]</scope>
    <source>
        <strain evidence="5 6">CBS 962.96</strain>
    </source>
</reference>
<organism evidence="5 6">
    <name type="scientific">Dendrothele bispora (strain CBS 962.96)</name>
    <dbReference type="NCBI Taxonomy" id="1314807"/>
    <lineage>
        <taxon>Eukaryota</taxon>
        <taxon>Fungi</taxon>
        <taxon>Dikarya</taxon>
        <taxon>Basidiomycota</taxon>
        <taxon>Agaricomycotina</taxon>
        <taxon>Agaricomycetes</taxon>
        <taxon>Agaricomycetidae</taxon>
        <taxon>Agaricales</taxon>
        <taxon>Agaricales incertae sedis</taxon>
        <taxon>Dendrothele</taxon>
    </lineage>
</organism>
<evidence type="ECO:0000256" key="1">
    <source>
        <dbReference type="ARBA" id="ARBA00022723"/>
    </source>
</evidence>
<dbReference type="PROSITE" id="PS50048">
    <property type="entry name" value="ZN2_CY6_FUNGAL_2"/>
    <property type="match status" value="1"/>
</dbReference>
<proteinExistence type="predicted"/>
<dbReference type="InterPro" id="IPR050987">
    <property type="entry name" value="AtrR-like"/>
</dbReference>
<keyword evidence="6" id="KW-1185">Reference proteome</keyword>
<dbReference type="PANTHER" id="PTHR46910">
    <property type="entry name" value="TRANSCRIPTION FACTOR PDR1"/>
    <property type="match status" value="1"/>
</dbReference>
<protein>
    <recommendedName>
        <fullName evidence="4">Zn(2)-C6 fungal-type domain-containing protein</fullName>
    </recommendedName>
</protein>
<sequence>MSEEHRDGKRRSQNACDECRRRKVRCDSESMPDKVCSSCLSLNIQCVHNKPREKRGPKVGSTRTAASHSVQVLVAAILQGTPSEPFDIPDDKEIVLKILVKLANRVKSLEKELSACHRRLNSPSNLLSSTIVKSSPVRSSSNDDETDKVDDLSAALATGLNFSKKTHFGESSNPVSLIMAAMDHQKDIHSVVETWQTTFARVRRPRVWGNPDWAVLPVQPFPTFEFPDDTTLHKFVHLYFSEINIYFPALHRPSFERSITDKLHLRDPAFGCLVLVVCACGSIYAHPQDPRGDAKTTGWHWFSQIPFEKLIFSENVVLYHFQTYCLTITYLREVEVQMRPNLAWLLIGIAIRLAHTRGLHRRNEQISRPTLEGELYKRIFWSMVAVDLSQAQFYGRPRATSSQDFDLDPIIECDDEYMDTTNPDQMFKQPADKPSLVSFWASFLRLHQIEGLMHEKIFCINKPGLGSTPENEWYQQVVMELDSALNIWVDSVPPHLRWDKTNHWQNEIFFNQSAVLWSWYYSAQIQLHRRFIPRPWHVSDFPFPSLTICTNAARSIIRVVETHCQRRFLNFGFFLCIALFNSAMILAINLWRGMITKSSHFNNQKEATEIHKCIDILRLYEARYVHAGRMIDMINTVMAGIQCAPRFSSTPGPVALTPSETLPTASDTQPPVSLPSMLDNTSLPSFTSEQHFNIPLHTSDLGGTNWFKSPPGNVYQGSLRATPGFNALHPQLAQGNTHVLDQRVENHQNEPIVAQPTYSTVNDNGTNFSSQPNNQHPVWPTNATEQDWDSFMSSIDHLFNIPHDPEVGNQSFNTSEMFEAFDQTI</sequence>
<keyword evidence="2" id="KW-0539">Nucleus</keyword>
<dbReference type="InterPro" id="IPR007219">
    <property type="entry name" value="XnlR_reg_dom"/>
</dbReference>
<keyword evidence="3" id="KW-0812">Transmembrane</keyword>
<dbReference type="SMART" id="SM00906">
    <property type="entry name" value="Fungal_trans"/>
    <property type="match status" value="1"/>
</dbReference>
<gene>
    <name evidence="5" type="ORF">K435DRAFT_776855</name>
</gene>
<dbReference type="Pfam" id="PF00172">
    <property type="entry name" value="Zn_clus"/>
    <property type="match status" value="1"/>
</dbReference>
<dbReference type="InterPro" id="IPR036864">
    <property type="entry name" value="Zn2-C6_fun-type_DNA-bd_sf"/>
</dbReference>
<dbReference type="CDD" id="cd00067">
    <property type="entry name" value="GAL4"/>
    <property type="match status" value="1"/>
</dbReference>
<dbReference type="Pfam" id="PF04082">
    <property type="entry name" value="Fungal_trans"/>
    <property type="match status" value="1"/>
</dbReference>
<dbReference type="SMART" id="SM00066">
    <property type="entry name" value="GAL4"/>
    <property type="match status" value="1"/>
</dbReference>
<evidence type="ECO:0000256" key="3">
    <source>
        <dbReference type="SAM" id="Phobius"/>
    </source>
</evidence>
<dbReference type="SUPFAM" id="SSF57701">
    <property type="entry name" value="Zn2/Cys6 DNA-binding domain"/>
    <property type="match status" value="1"/>
</dbReference>
<keyword evidence="3" id="KW-1133">Transmembrane helix</keyword>
<feature type="transmembrane region" description="Helical" evidence="3">
    <location>
        <begin position="568"/>
        <end position="591"/>
    </location>
</feature>
<dbReference type="Gene3D" id="4.10.240.10">
    <property type="entry name" value="Zn(2)-C6 fungal-type DNA-binding domain"/>
    <property type="match status" value="1"/>
</dbReference>
<evidence type="ECO:0000256" key="2">
    <source>
        <dbReference type="ARBA" id="ARBA00023242"/>
    </source>
</evidence>
<keyword evidence="3" id="KW-0472">Membrane</keyword>
<dbReference type="EMBL" id="ML179113">
    <property type="protein sequence ID" value="THU99813.1"/>
    <property type="molecule type" value="Genomic_DNA"/>
</dbReference>
<dbReference type="PROSITE" id="PS00463">
    <property type="entry name" value="ZN2_CY6_FUNGAL_1"/>
    <property type="match status" value="1"/>
</dbReference>
<dbReference type="GO" id="GO:0000981">
    <property type="term" value="F:DNA-binding transcription factor activity, RNA polymerase II-specific"/>
    <property type="evidence" value="ECO:0007669"/>
    <property type="project" value="InterPro"/>
</dbReference>
<dbReference type="InterPro" id="IPR001138">
    <property type="entry name" value="Zn2Cys6_DnaBD"/>
</dbReference>
<name>A0A4S8MCU7_DENBC</name>
<dbReference type="GO" id="GO:0006351">
    <property type="term" value="P:DNA-templated transcription"/>
    <property type="evidence" value="ECO:0007669"/>
    <property type="project" value="InterPro"/>
</dbReference>
<dbReference type="GO" id="GO:0003677">
    <property type="term" value="F:DNA binding"/>
    <property type="evidence" value="ECO:0007669"/>
    <property type="project" value="InterPro"/>
</dbReference>
<dbReference type="PANTHER" id="PTHR46910:SF38">
    <property type="entry name" value="ZN(2)-C6 FUNGAL-TYPE DOMAIN-CONTAINING PROTEIN"/>
    <property type="match status" value="1"/>
</dbReference>
<evidence type="ECO:0000313" key="6">
    <source>
        <dbReference type="Proteomes" id="UP000297245"/>
    </source>
</evidence>